<keyword evidence="5 9" id="KW-0812">Transmembrane</keyword>
<comment type="caution">
    <text evidence="11">The sequence shown here is derived from an EMBL/GenBank/DDBJ whole genome shotgun (WGS) entry which is preliminary data.</text>
</comment>
<dbReference type="Proteomes" id="UP000295058">
    <property type="component" value="Unassembled WGS sequence"/>
</dbReference>
<evidence type="ECO:0000256" key="5">
    <source>
        <dbReference type="ARBA" id="ARBA00022692"/>
    </source>
</evidence>
<dbReference type="GO" id="GO:0015740">
    <property type="term" value="P:C4-dicarboxylate transport"/>
    <property type="evidence" value="ECO:0007669"/>
    <property type="project" value="TreeGrafter"/>
</dbReference>
<evidence type="ECO:0000313" key="14">
    <source>
        <dbReference type="Proteomes" id="UP000295058"/>
    </source>
</evidence>
<evidence type="ECO:0000256" key="3">
    <source>
        <dbReference type="ARBA" id="ARBA00022475"/>
    </source>
</evidence>
<reference evidence="11 13" key="1">
    <citation type="submission" date="2017-08" db="EMBL/GenBank/DDBJ databases">
        <title>Draft Genome Sequence of the Marine Bacterium Oceanimonas baumannii ATCC 700832.</title>
        <authorList>
            <person name="Mcclelland W.D."/>
            <person name="Brennan M.A."/>
            <person name="Trachtenberg A.M."/>
            <person name="Maclea K.S."/>
        </authorList>
    </citation>
    <scope>NUCLEOTIDE SEQUENCE [LARGE SCALE GENOMIC DNA]</scope>
    <source>
        <strain evidence="11 13">ATCC 700832</strain>
    </source>
</reference>
<dbReference type="Proteomes" id="UP000243640">
    <property type="component" value="Unassembled WGS sequence"/>
</dbReference>
<feature type="transmembrane region" description="Helical" evidence="9">
    <location>
        <begin position="139"/>
        <end position="159"/>
    </location>
</feature>
<evidence type="ECO:0000256" key="7">
    <source>
        <dbReference type="ARBA" id="ARBA00023136"/>
    </source>
</evidence>
<keyword evidence="6 9" id="KW-1133">Transmembrane helix</keyword>
<comment type="similarity">
    <text evidence="8 9">Belongs to the TRAP transporter small permease family.</text>
</comment>
<keyword evidence="14" id="KW-1185">Reference proteome</keyword>
<dbReference type="EMBL" id="SODO01000004">
    <property type="protein sequence ID" value="TDW59722.1"/>
    <property type="molecule type" value="Genomic_DNA"/>
</dbReference>
<dbReference type="PANTHER" id="PTHR35011:SF2">
    <property type="entry name" value="2,3-DIKETO-L-GULONATE TRAP TRANSPORTER SMALL PERMEASE PROTEIN YIAM"/>
    <property type="match status" value="1"/>
</dbReference>
<reference evidence="12 14" key="2">
    <citation type="submission" date="2019-03" db="EMBL/GenBank/DDBJ databases">
        <title>Genomic Encyclopedia of Archaeal and Bacterial Type Strains, Phase II (KMG-II): from individual species to whole genera.</title>
        <authorList>
            <person name="Goeker M."/>
        </authorList>
    </citation>
    <scope>NUCLEOTIDE SEQUENCE [LARGE SCALE GENOMIC DNA]</scope>
    <source>
        <strain evidence="12 14">DSM 15594</strain>
    </source>
</reference>
<dbReference type="AlphaFoldDB" id="A0A235CLQ7"/>
<evidence type="ECO:0000256" key="2">
    <source>
        <dbReference type="ARBA" id="ARBA00022448"/>
    </source>
</evidence>
<dbReference type="InterPro" id="IPR055348">
    <property type="entry name" value="DctQ"/>
</dbReference>
<comment type="subunit">
    <text evidence="9">The complex comprises the extracytoplasmic solute receptor protein and the two transmembrane proteins.</text>
</comment>
<evidence type="ECO:0000256" key="9">
    <source>
        <dbReference type="RuleBase" id="RU369079"/>
    </source>
</evidence>
<keyword evidence="3" id="KW-1003">Cell membrane</keyword>
<comment type="subcellular location">
    <subcellularLocation>
        <location evidence="1 9">Cell inner membrane</location>
        <topology evidence="1 9">Multi-pass membrane protein</topology>
    </subcellularLocation>
</comment>
<protein>
    <recommendedName>
        <fullName evidence="9">TRAP transporter small permease protein</fullName>
    </recommendedName>
</protein>
<evidence type="ECO:0000313" key="11">
    <source>
        <dbReference type="EMBL" id="OYD24957.1"/>
    </source>
</evidence>
<dbReference type="RefSeq" id="WP_094277807.1">
    <property type="nucleotide sequence ID" value="NZ_NQJF01000005.1"/>
</dbReference>
<feature type="transmembrane region" description="Helical" evidence="9">
    <location>
        <begin position="98"/>
        <end position="119"/>
    </location>
</feature>
<organism evidence="11 13">
    <name type="scientific">Oceanimonas baumannii</name>
    <dbReference type="NCBI Taxonomy" id="129578"/>
    <lineage>
        <taxon>Bacteria</taxon>
        <taxon>Pseudomonadati</taxon>
        <taxon>Pseudomonadota</taxon>
        <taxon>Gammaproteobacteria</taxon>
        <taxon>Aeromonadales</taxon>
        <taxon>Aeromonadaceae</taxon>
        <taxon>Oceanimonas</taxon>
    </lineage>
</organism>
<sequence>MKTSSPNQIKSAYHYFIGIINKVEGAILVISVLLMAFNNIFNVIGRVIFNNSLFFAEEVNSILIILITFAGTSFAARHGSHIRMTAIFDALPKKYQKVLMIIISFVTAICILVIGYFSIKYILWIAPRGQLLPALQIPVYTIYLWAPISLFITGMEYFLAGIKNLFNTEVFLASEVTNQQHDTVAEL</sequence>
<dbReference type="OrthoDB" id="4964541at2"/>
<dbReference type="Pfam" id="PF04290">
    <property type="entry name" value="DctQ"/>
    <property type="match status" value="1"/>
</dbReference>
<keyword evidence="4 9" id="KW-0997">Cell inner membrane</keyword>
<evidence type="ECO:0000313" key="13">
    <source>
        <dbReference type="Proteomes" id="UP000243640"/>
    </source>
</evidence>
<evidence type="ECO:0000256" key="8">
    <source>
        <dbReference type="ARBA" id="ARBA00038436"/>
    </source>
</evidence>
<dbReference type="InterPro" id="IPR007387">
    <property type="entry name" value="TRAP_DctQ"/>
</dbReference>
<dbReference type="EMBL" id="NQJF01000005">
    <property type="protein sequence ID" value="OYD24957.1"/>
    <property type="molecule type" value="Genomic_DNA"/>
</dbReference>
<dbReference type="GO" id="GO:0022857">
    <property type="term" value="F:transmembrane transporter activity"/>
    <property type="evidence" value="ECO:0007669"/>
    <property type="project" value="UniProtKB-UniRule"/>
</dbReference>
<accession>A0A235CLQ7</accession>
<evidence type="ECO:0000259" key="10">
    <source>
        <dbReference type="Pfam" id="PF04290"/>
    </source>
</evidence>
<evidence type="ECO:0000256" key="1">
    <source>
        <dbReference type="ARBA" id="ARBA00004429"/>
    </source>
</evidence>
<feature type="transmembrane region" description="Helical" evidence="9">
    <location>
        <begin position="12"/>
        <end position="37"/>
    </location>
</feature>
<evidence type="ECO:0000256" key="6">
    <source>
        <dbReference type="ARBA" id="ARBA00022989"/>
    </source>
</evidence>
<keyword evidence="7 9" id="KW-0472">Membrane</keyword>
<dbReference type="GO" id="GO:0005886">
    <property type="term" value="C:plasma membrane"/>
    <property type="evidence" value="ECO:0007669"/>
    <property type="project" value="UniProtKB-SubCell"/>
</dbReference>
<dbReference type="PANTHER" id="PTHR35011">
    <property type="entry name" value="2,3-DIKETO-L-GULONATE TRAP TRANSPORTER SMALL PERMEASE PROTEIN YIAM"/>
    <property type="match status" value="1"/>
</dbReference>
<keyword evidence="2 9" id="KW-0813">Transport</keyword>
<gene>
    <name evidence="11" type="ORF">B6S09_07070</name>
    <name evidence="12" type="ORF">LY04_01363</name>
</gene>
<feature type="transmembrane region" description="Helical" evidence="9">
    <location>
        <begin position="59"/>
        <end position="77"/>
    </location>
</feature>
<feature type="domain" description="Tripartite ATP-independent periplasmic transporters DctQ component" evidence="10">
    <location>
        <begin position="40"/>
        <end position="155"/>
    </location>
</feature>
<evidence type="ECO:0000256" key="4">
    <source>
        <dbReference type="ARBA" id="ARBA00022519"/>
    </source>
</evidence>
<comment type="function">
    <text evidence="9">Part of the tripartite ATP-independent periplasmic (TRAP) transport system.</text>
</comment>
<evidence type="ECO:0000313" key="12">
    <source>
        <dbReference type="EMBL" id="TDW59722.1"/>
    </source>
</evidence>
<proteinExistence type="inferred from homology"/>
<name>A0A235CLQ7_9GAMM</name>